<dbReference type="SUPFAM" id="SSF53098">
    <property type="entry name" value="Ribonuclease H-like"/>
    <property type="match status" value="1"/>
</dbReference>
<organism evidence="1 2">
    <name type="scientific">Natronomonas aquatica</name>
    <dbReference type="NCBI Taxonomy" id="2841590"/>
    <lineage>
        <taxon>Archaea</taxon>
        <taxon>Methanobacteriati</taxon>
        <taxon>Methanobacteriota</taxon>
        <taxon>Stenosarchaea group</taxon>
        <taxon>Halobacteria</taxon>
        <taxon>Halobacteriales</taxon>
        <taxon>Natronomonadaceae</taxon>
        <taxon>Natronomonas</taxon>
    </lineage>
</organism>
<comment type="caution">
    <text evidence="1">The sequence shown here is derived from an EMBL/GenBank/DDBJ whole genome shotgun (WGS) entry which is preliminary data.</text>
</comment>
<dbReference type="EMBL" id="JAHLKM010000023">
    <property type="protein sequence ID" value="MCQ4334378.1"/>
    <property type="molecule type" value="Genomic_DNA"/>
</dbReference>
<accession>A0A9R1D780</accession>
<gene>
    <name evidence="1" type="ORF">KM295_13015</name>
</gene>
<protein>
    <submittedName>
        <fullName evidence="1">Ribonuclease H-like domain-containing protein</fullName>
    </submittedName>
</protein>
<dbReference type="GO" id="GO:0003676">
    <property type="term" value="F:nucleic acid binding"/>
    <property type="evidence" value="ECO:0007669"/>
    <property type="project" value="InterPro"/>
</dbReference>
<dbReference type="Gene3D" id="3.30.420.10">
    <property type="entry name" value="Ribonuclease H-like superfamily/Ribonuclease H"/>
    <property type="match status" value="1"/>
</dbReference>
<dbReference type="RefSeq" id="WP_256030412.1">
    <property type="nucleotide sequence ID" value="NZ_JAHLKM010000023.1"/>
</dbReference>
<reference evidence="1" key="1">
    <citation type="journal article" date="2023" name="Front. Microbiol.">
        <title>Genomic-based phylogenetic and metabolic analyses of the genus Natronomonas, and description of Natronomonas aquatica sp. nov.</title>
        <authorList>
            <person name="Garcia-Roldan A."/>
            <person name="Duran-Viseras A."/>
            <person name="de la Haba R.R."/>
            <person name="Corral P."/>
            <person name="Sanchez-Porro C."/>
            <person name="Ventosa A."/>
        </authorList>
    </citation>
    <scope>NUCLEOTIDE SEQUENCE</scope>
    <source>
        <strain evidence="1">F2-12</strain>
    </source>
</reference>
<sequence>MVLEQVAFDIETTGFEVNDVVTAVGFAVPLGCRVFVHAGSAAVGTGEIEDEVRERVGERVVVSLHEAESELLRAVGEFVAERVCGEDVLLVAYNGERWRDGFDLPFLRTRLVATGVEWPFRDVPFADVMPVISRRFNTTVDGDEQSSLAAVYGTLCDGDLNMIDPFTESAEAIDAFEEGRLADLVTHNVADVLRTRALGRLAEQYCAKSEFDVKSLTPTEYG</sequence>
<dbReference type="AlphaFoldDB" id="A0A9R1D780"/>
<name>A0A9R1D780_9EURY</name>
<evidence type="ECO:0000313" key="2">
    <source>
        <dbReference type="Proteomes" id="UP001139494"/>
    </source>
</evidence>
<proteinExistence type="predicted"/>
<dbReference type="Proteomes" id="UP001139494">
    <property type="component" value="Unassembled WGS sequence"/>
</dbReference>
<dbReference type="InterPro" id="IPR036397">
    <property type="entry name" value="RNaseH_sf"/>
</dbReference>
<keyword evidence="2" id="KW-1185">Reference proteome</keyword>
<evidence type="ECO:0000313" key="1">
    <source>
        <dbReference type="EMBL" id="MCQ4334378.1"/>
    </source>
</evidence>
<dbReference type="InterPro" id="IPR012337">
    <property type="entry name" value="RNaseH-like_sf"/>
</dbReference>